<dbReference type="EMBL" id="CP089291">
    <property type="protein sequence ID" value="UOF91835.1"/>
    <property type="molecule type" value="Genomic_DNA"/>
</dbReference>
<sequence length="479" mass="55675">MFLQKLRQTIQNELKIETGAHILVGVSGGVDSVCLLVGLHSLAEEFSWQLTVCHVEHGLRGEESKEDADFVEQLAKRLNLPFVLGEFDVAAFAKKQGLSTQIAARIVRYDFFEKVMREKGADYLAVAHHADDQAETILMRILRGTSTSGMAGMHLKRKWRDFLIIRPLLWMWRHEIEEYCQMRQLSYRTDSSNVSTKYLRNKIRLELIPYIEHAYNPNIKERLLRLGKIVQNEDEYLERHARQWMQQHCQVEPSRILFSRTSFQKLDFALQPRAIKLILYYLSGHTTSWESIHIDTIYQRILDGQNVYDSVVAHGIYLRCEYDSVHFHTYVEPSARTPITIELNQTKSQTVPFGSFIVYSDIIKDSPQRSYKDLMGKWETVIPIDDAINHSKIRIRTRIAGDSMQPFGFDGTTKVKKLMIDRKIPASMRDQWPILEIDHTIVWIPGIRRSRHYLIHSDTKDLMHIRVSFAGSTVQLEGC</sequence>
<keyword evidence="5 8" id="KW-0547">Nucleotide-binding</keyword>
<dbReference type="NCBIfam" id="TIGR02432">
    <property type="entry name" value="lysidine_TilS_N"/>
    <property type="match status" value="1"/>
</dbReference>
<keyword evidence="4 8" id="KW-0819">tRNA processing</keyword>
<comment type="domain">
    <text evidence="8">The N-terminal region contains the highly conserved SGGXDS motif, predicted to be a P-loop motif involved in ATP binding.</text>
</comment>
<dbReference type="SUPFAM" id="SSF52402">
    <property type="entry name" value="Adenine nucleotide alpha hydrolases-like"/>
    <property type="match status" value="1"/>
</dbReference>
<evidence type="ECO:0000256" key="1">
    <source>
        <dbReference type="ARBA" id="ARBA00004496"/>
    </source>
</evidence>
<proteinExistence type="inferred from homology"/>
<evidence type="ECO:0000256" key="7">
    <source>
        <dbReference type="ARBA" id="ARBA00048539"/>
    </source>
</evidence>
<keyword evidence="2 8" id="KW-0963">Cytoplasm</keyword>
<dbReference type="PANTHER" id="PTHR43033">
    <property type="entry name" value="TRNA(ILE)-LYSIDINE SYNTHASE-RELATED"/>
    <property type="match status" value="1"/>
</dbReference>
<accession>A0ABY4CN15</accession>
<feature type="domain" description="Lysidine-tRNA(Ile) synthetase C-terminal" evidence="9">
    <location>
        <begin position="393"/>
        <end position="465"/>
    </location>
</feature>
<comment type="function">
    <text evidence="8">Ligates lysine onto the cytidine present at position 34 of the AUA codon-specific tRNA(Ile) that contains the anticodon CAU, in an ATP-dependent manner. Cytidine is converted to lysidine, thus changing the amino acid specificity of the tRNA from methionine to isoleucine.</text>
</comment>
<dbReference type="Pfam" id="PF01171">
    <property type="entry name" value="ATP_bind_3"/>
    <property type="match status" value="1"/>
</dbReference>
<dbReference type="InterPro" id="IPR014729">
    <property type="entry name" value="Rossmann-like_a/b/a_fold"/>
</dbReference>
<dbReference type="InterPro" id="IPR012796">
    <property type="entry name" value="Lysidine-tRNA-synth_C"/>
</dbReference>
<dbReference type="SMART" id="SM00977">
    <property type="entry name" value="TilS_C"/>
    <property type="match status" value="1"/>
</dbReference>
<dbReference type="InterPro" id="IPR012795">
    <property type="entry name" value="tRNA_Ile_lys_synt_N"/>
</dbReference>
<dbReference type="Gene3D" id="3.30.465.60">
    <property type="match status" value="1"/>
</dbReference>
<evidence type="ECO:0000256" key="6">
    <source>
        <dbReference type="ARBA" id="ARBA00022840"/>
    </source>
</evidence>
<evidence type="ECO:0000256" key="5">
    <source>
        <dbReference type="ARBA" id="ARBA00022741"/>
    </source>
</evidence>
<evidence type="ECO:0000259" key="9">
    <source>
        <dbReference type="SMART" id="SM00977"/>
    </source>
</evidence>
<comment type="similarity">
    <text evidence="8">Belongs to the tRNA(Ile)-lysidine synthase family.</text>
</comment>
<dbReference type="CDD" id="cd01992">
    <property type="entry name" value="TilS_N"/>
    <property type="match status" value="1"/>
</dbReference>
<comment type="catalytic activity">
    <reaction evidence="7 8">
        <text>cytidine(34) in tRNA(Ile2) + L-lysine + ATP = lysidine(34) in tRNA(Ile2) + AMP + diphosphate + H(+)</text>
        <dbReference type="Rhea" id="RHEA:43744"/>
        <dbReference type="Rhea" id="RHEA-COMP:10625"/>
        <dbReference type="Rhea" id="RHEA-COMP:10670"/>
        <dbReference type="ChEBI" id="CHEBI:15378"/>
        <dbReference type="ChEBI" id="CHEBI:30616"/>
        <dbReference type="ChEBI" id="CHEBI:32551"/>
        <dbReference type="ChEBI" id="CHEBI:33019"/>
        <dbReference type="ChEBI" id="CHEBI:82748"/>
        <dbReference type="ChEBI" id="CHEBI:83665"/>
        <dbReference type="ChEBI" id="CHEBI:456215"/>
        <dbReference type="EC" id="6.3.4.19"/>
    </reaction>
</comment>
<dbReference type="SUPFAM" id="SSF82829">
    <property type="entry name" value="MesJ substrate recognition domain-like"/>
    <property type="match status" value="1"/>
</dbReference>
<dbReference type="SUPFAM" id="SSF56037">
    <property type="entry name" value="PheT/TilS domain"/>
    <property type="match status" value="1"/>
</dbReference>
<organism evidence="10 11">
    <name type="scientific">Fodinisporobacter ferrooxydans</name>
    <dbReference type="NCBI Taxonomy" id="2901836"/>
    <lineage>
        <taxon>Bacteria</taxon>
        <taxon>Bacillati</taxon>
        <taxon>Bacillota</taxon>
        <taxon>Bacilli</taxon>
        <taxon>Bacillales</taxon>
        <taxon>Alicyclobacillaceae</taxon>
        <taxon>Fodinisporobacter</taxon>
    </lineage>
</organism>
<keyword evidence="11" id="KW-1185">Reference proteome</keyword>
<keyword evidence="3 8" id="KW-0436">Ligase</keyword>
<dbReference type="Gene3D" id="3.40.50.620">
    <property type="entry name" value="HUPs"/>
    <property type="match status" value="1"/>
</dbReference>
<comment type="subcellular location">
    <subcellularLocation>
        <location evidence="1 8">Cytoplasm</location>
    </subcellularLocation>
</comment>
<dbReference type="RefSeq" id="WP_347438525.1">
    <property type="nucleotide sequence ID" value="NZ_CP089291.1"/>
</dbReference>
<dbReference type="GO" id="GO:0032267">
    <property type="term" value="F:tRNA(Ile)-lysidine synthase activity"/>
    <property type="evidence" value="ECO:0007669"/>
    <property type="project" value="UniProtKB-EC"/>
</dbReference>
<dbReference type="InterPro" id="IPR011063">
    <property type="entry name" value="TilS/TtcA_N"/>
</dbReference>
<feature type="binding site" evidence="8">
    <location>
        <begin position="27"/>
        <end position="32"/>
    </location>
    <ligand>
        <name>ATP</name>
        <dbReference type="ChEBI" id="CHEBI:30616"/>
    </ligand>
</feature>
<reference evidence="10" key="1">
    <citation type="submission" date="2021-12" db="EMBL/GenBank/DDBJ databases">
        <title>Alicyclobacillaceae gen. nov., sp. nov., isolated from chalcocite enrichment system.</title>
        <authorList>
            <person name="Jiang Z."/>
        </authorList>
    </citation>
    <scope>NUCLEOTIDE SEQUENCE</scope>
    <source>
        <strain evidence="10">MYW30-H2</strain>
    </source>
</reference>
<evidence type="ECO:0000313" key="10">
    <source>
        <dbReference type="EMBL" id="UOF91835.1"/>
    </source>
</evidence>
<name>A0ABY4CN15_9BACL</name>
<dbReference type="EC" id="6.3.4.19" evidence="8"/>
<evidence type="ECO:0000256" key="8">
    <source>
        <dbReference type="HAMAP-Rule" id="MF_01161"/>
    </source>
</evidence>
<dbReference type="Pfam" id="PF11734">
    <property type="entry name" value="TilS_C"/>
    <property type="match status" value="1"/>
</dbReference>
<evidence type="ECO:0000256" key="3">
    <source>
        <dbReference type="ARBA" id="ARBA00022598"/>
    </source>
</evidence>
<evidence type="ECO:0000256" key="2">
    <source>
        <dbReference type="ARBA" id="ARBA00022490"/>
    </source>
</evidence>
<evidence type="ECO:0000256" key="4">
    <source>
        <dbReference type="ARBA" id="ARBA00022694"/>
    </source>
</evidence>
<dbReference type="InterPro" id="IPR012094">
    <property type="entry name" value="tRNA_Ile_lys_synt"/>
</dbReference>
<gene>
    <name evidence="8 10" type="primary">tilS</name>
    <name evidence="10" type="ORF">LSG31_06230</name>
</gene>
<dbReference type="NCBIfam" id="TIGR02433">
    <property type="entry name" value="lysidine_TilS_C"/>
    <property type="match status" value="1"/>
</dbReference>
<evidence type="ECO:0000313" key="11">
    <source>
        <dbReference type="Proteomes" id="UP000830167"/>
    </source>
</evidence>
<protein>
    <recommendedName>
        <fullName evidence="8">tRNA(Ile)-lysidine synthase</fullName>
        <ecNumber evidence="8">6.3.4.19</ecNumber>
    </recommendedName>
    <alternativeName>
        <fullName evidence="8">tRNA(Ile)-2-lysyl-cytidine synthase</fullName>
    </alternativeName>
    <alternativeName>
        <fullName evidence="8">tRNA(Ile)-lysidine synthetase</fullName>
    </alternativeName>
</protein>
<dbReference type="HAMAP" id="MF_01161">
    <property type="entry name" value="tRNA_Ile_lys_synt"/>
    <property type="match status" value="1"/>
</dbReference>
<dbReference type="PANTHER" id="PTHR43033:SF1">
    <property type="entry name" value="TRNA(ILE)-LYSIDINE SYNTHASE-RELATED"/>
    <property type="match status" value="1"/>
</dbReference>
<dbReference type="Proteomes" id="UP000830167">
    <property type="component" value="Chromosome"/>
</dbReference>
<keyword evidence="6 8" id="KW-0067">ATP-binding</keyword>